<evidence type="ECO:0000313" key="2">
    <source>
        <dbReference type="EMBL" id="BDI05356.1"/>
    </source>
</evidence>
<evidence type="ECO:0000256" key="1">
    <source>
        <dbReference type="SAM" id="MobiDB-lite"/>
    </source>
</evidence>
<accession>A0ABN6PJR5</accession>
<keyword evidence="3" id="KW-1185">Reference proteome</keyword>
<proteinExistence type="predicted"/>
<organism evidence="2 3">
    <name type="scientific">Sphaerotilus microaerophilus</name>
    <dbReference type="NCBI Taxonomy" id="2914710"/>
    <lineage>
        <taxon>Bacteria</taxon>
        <taxon>Pseudomonadati</taxon>
        <taxon>Pseudomonadota</taxon>
        <taxon>Betaproteobacteria</taxon>
        <taxon>Burkholderiales</taxon>
        <taxon>Sphaerotilaceae</taxon>
        <taxon>Sphaerotilus</taxon>
    </lineage>
</organism>
<feature type="region of interest" description="Disordered" evidence="1">
    <location>
        <begin position="58"/>
        <end position="94"/>
    </location>
</feature>
<dbReference type="EMBL" id="AP025730">
    <property type="protein sequence ID" value="BDI05356.1"/>
    <property type="molecule type" value="Genomic_DNA"/>
</dbReference>
<dbReference type="Proteomes" id="UP001057498">
    <property type="component" value="Chromosome"/>
</dbReference>
<reference evidence="2" key="1">
    <citation type="submission" date="2022-04" db="EMBL/GenBank/DDBJ databases">
        <title>Whole genome sequence of Sphaerotilus sp. FB-5.</title>
        <authorList>
            <person name="Takeda M."/>
            <person name="Narihara S."/>
            <person name="Akimoto M."/>
            <person name="Akimoto R."/>
            <person name="Nishiyashiki S."/>
            <person name="Murakami T."/>
        </authorList>
    </citation>
    <scope>NUCLEOTIDE SEQUENCE</scope>
    <source>
        <strain evidence="2">FB-5</strain>
    </source>
</reference>
<gene>
    <name evidence="2" type="ORF">CATMQ487_23260</name>
</gene>
<name>A0ABN6PJR5_9BURK</name>
<evidence type="ECO:0000313" key="3">
    <source>
        <dbReference type="Proteomes" id="UP001057498"/>
    </source>
</evidence>
<protein>
    <submittedName>
        <fullName evidence="2">Uncharacterized protein</fullName>
    </submittedName>
</protein>
<sequence length="94" mass="9823">MGGGLVDLLAKGHRAQADGGDVQVAASEADKFHGRVSPEEAGKIGAAVEFAASHATLHGTGMTGQWRRRDAPRPAGASQIKSRMPPARIRRGRV</sequence>